<proteinExistence type="predicted"/>
<organism evidence="1 2">
    <name type="scientific">Hypocrea atroviridis (strain ATCC 20476 / IMI 206040)</name>
    <name type="common">Trichoderma atroviride</name>
    <dbReference type="NCBI Taxonomy" id="452589"/>
    <lineage>
        <taxon>Eukaryota</taxon>
        <taxon>Fungi</taxon>
        <taxon>Dikarya</taxon>
        <taxon>Ascomycota</taxon>
        <taxon>Pezizomycotina</taxon>
        <taxon>Sordariomycetes</taxon>
        <taxon>Hypocreomycetidae</taxon>
        <taxon>Hypocreales</taxon>
        <taxon>Hypocreaceae</taxon>
        <taxon>Trichoderma</taxon>
    </lineage>
</organism>
<sequence>MSCYSHFERAAGNPNSLLEIILQRIPLQTRKVLGKADLKATDLLDLPSIPFKCMHRLVYIDVATELREEQIHREKKFDKSSRLYKEAKSLVNAEEASKVSLYVGSSIRKGGSWKRIQEHYAAANNPESSGNMHYREISKSNVVTNFRVLGVWKNTYINDSHVGQDTGKWITLVAEALMVVYLGIYTEQNAVTSRA</sequence>
<accession>G9NW08</accession>
<dbReference type="OrthoDB" id="5102280at2759"/>
<dbReference type="HOGENOM" id="CLU_1396499_0_0_1"/>
<evidence type="ECO:0000313" key="1">
    <source>
        <dbReference type="EMBL" id="EHK45173.1"/>
    </source>
</evidence>
<evidence type="ECO:0000313" key="2">
    <source>
        <dbReference type="Proteomes" id="UP000005426"/>
    </source>
</evidence>
<gene>
    <name evidence="1" type="ORF">TRIATDRAFT_308717</name>
</gene>
<dbReference type="AlphaFoldDB" id="G9NW08"/>
<dbReference type="EMBL" id="ABDG02000024">
    <property type="protein sequence ID" value="EHK45173.1"/>
    <property type="molecule type" value="Genomic_DNA"/>
</dbReference>
<reference evidence="1 2" key="1">
    <citation type="journal article" date="2011" name="Genome Biol.">
        <title>Comparative genome sequence analysis underscores mycoparasitism as the ancestral life style of Trichoderma.</title>
        <authorList>
            <person name="Kubicek C.P."/>
            <person name="Herrera-Estrella A."/>
            <person name="Seidl-Seiboth V."/>
            <person name="Martinez D.A."/>
            <person name="Druzhinina I.S."/>
            <person name="Thon M."/>
            <person name="Zeilinger S."/>
            <person name="Casas-Flores S."/>
            <person name="Horwitz B.A."/>
            <person name="Mukherjee P.K."/>
            <person name="Mukherjee M."/>
            <person name="Kredics L."/>
            <person name="Alcaraz L.D."/>
            <person name="Aerts A."/>
            <person name="Antal Z."/>
            <person name="Atanasova L."/>
            <person name="Cervantes-Badillo M.G."/>
            <person name="Challacombe J."/>
            <person name="Chertkov O."/>
            <person name="McCluskey K."/>
            <person name="Coulpier F."/>
            <person name="Deshpande N."/>
            <person name="von Doehren H."/>
            <person name="Ebbole D.J."/>
            <person name="Esquivel-Naranjo E.U."/>
            <person name="Fekete E."/>
            <person name="Flipphi M."/>
            <person name="Glaser F."/>
            <person name="Gomez-Rodriguez E.Y."/>
            <person name="Gruber S."/>
            <person name="Han C."/>
            <person name="Henrissat B."/>
            <person name="Hermosa R."/>
            <person name="Hernandez-Onate M."/>
            <person name="Karaffa L."/>
            <person name="Kosti I."/>
            <person name="Le Crom S."/>
            <person name="Lindquist E."/>
            <person name="Lucas S."/>
            <person name="Luebeck M."/>
            <person name="Luebeck P.S."/>
            <person name="Margeot A."/>
            <person name="Metz B."/>
            <person name="Misra M."/>
            <person name="Nevalainen H."/>
            <person name="Omann M."/>
            <person name="Packer N."/>
            <person name="Perrone G."/>
            <person name="Uresti-Rivera E.E."/>
            <person name="Salamov A."/>
            <person name="Schmoll M."/>
            <person name="Seiboth B."/>
            <person name="Shapiro H."/>
            <person name="Sukno S."/>
            <person name="Tamayo-Ramos J.A."/>
            <person name="Tisch D."/>
            <person name="Wiest A."/>
            <person name="Wilkinson H.H."/>
            <person name="Zhang M."/>
            <person name="Coutinho P.M."/>
            <person name="Kenerley C.M."/>
            <person name="Monte E."/>
            <person name="Baker S.E."/>
            <person name="Grigoriev I.V."/>
        </authorList>
    </citation>
    <scope>NUCLEOTIDE SEQUENCE [LARGE SCALE GENOMIC DNA]</scope>
    <source>
        <strain evidence="2">ATCC 20476 / IMI 206040</strain>
    </source>
</reference>
<dbReference type="OMA" id="TYINDSH"/>
<comment type="caution">
    <text evidence="1">The sequence shown here is derived from an EMBL/GenBank/DDBJ whole genome shotgun (WGS) entry which is preliminary data.</text>
</comment>
<dbReference type="GeneID" id="25782762"/>
<name>G9NW08_HYPAI</name>
<dbReference type="eggNOG" id="ENOG502SZEF">
    <property type="taxonomic scope" value="Eukaryota"/>
</dbReference>
<protein>
    <submittedName>
        <fullName evidence="1">Uncharacterized protein</fullName>
    </submittedName>
</protein>
<keyword evidence="2" id="KW-1185">Reference proteome</keyword>
<dbReference type="KEGG" id="tatv:25782762"/>
<dbReference type="Proteomes" id="UP000005426">
    <property type="component" value="Unassembled WGS sequence"/>
</dbReference>
<dbReference type="STRING" id="452589.G9NW08"/>